<dbReference type="NCBIfam" id="NF006487">
    <property type="entry name" value="PRK08905.1"/>
    <property type="match status" value="1"/>
</dbReference>
<dbReference type="EMBL" id="WNDQ01000012">
    <property type="protein sequence ID" value="KAF1022389.1"/>
    <property type="molecule type" value="Genomic_DNA"/>
</dbReference>
<dbReference type="InterPro" id="IPR004960">
    <property type="entry name" value="LipA_acyltrans"/>
</dbReference>
<reference evidence="8" key="1">
    <citation type="journal article" date="2020" name="MBio">
        <title>Horizontal gene transfer to a defensive symbiont with a reduced genome amongst a multipartite beetle microbiome.</title>
        <authorList>
            <person name="Waterworth S.C."/>
            <person name="Florez L.V."/>
            <person name="Rees E.R."/>
            <person name="Hertweck C."/>
            <person name="Kaltenpoth M."/>
            <person name="Kwan J.C."/>
        </authorList>
    </citation>
    <scope>NUCLEOTIDE SEQUENCE [LARGE SCALE GENOMIC DNA]</scope>
</reference>
<dbReference type="AlphaFoldDB" id="A0A7V8FQC9"/>
<evidence type="ECO:0000256" key="4">
    <source>
        <dbReference type="ARBA" id="ARBA00022679"/>
    </source>
</evidence>
<dbReference type="GO" id="GO:0009247">
    <property type="term" value="P:glycolipid biosynthetic process"/>
    <property type="evidence" value="ECO:0007669"/>
    <property type="project" value="UniProtKB-ARBA"/>
</dbReference>
<dbReference type="PANTHER" id="PTHR30606">
    <property type="entry name" value="LIPID A BIOSYNTHESIS LAUROYL ACYLTRANSFERASE"/>
    <property type="match status" value="1"/>
</dbReference>
<evidence type="ECO:0000256" key="1">
    <source>
        <dbReference type="ARBA" id="ARBA00004533"/>
    </source>
</evidence>
<dbReference type="PANTHER" id="PTHR30606:SF10">
    <property type="entry name" value="PHOSPHATIDYLINOSITOL MANNOSIDE ACYLTRANSFERASE"/>
    <property type="match status" value="1"/>
</dbReference>
<organism evidence="7 8">
    <name type="scientific">Paracidovorax wautersii</name>
    <dbReference type="NCBI Taxonomy" id="1177982"/>
    <lineage>
        <taxon>Bacteria</taxon>
        <taxon>Pseudomonadati</taxon>
        <taxon>Pseudomonadota</taxon>
        <taxon>Betaproteobacteria</taxon>
        <taxon>Burkholderiales</taxon>
        <taxon>Comamonadaceae</taxon>
        <taxon>Paracidovorax</taxon>
    </lineage>
</organism>
<evidence type="ECO:0000256" key="5">
    <source>
        <dbReference type="ARBA" id="ARBA00023136"/>
    </source>
</evidence>
<keyword evidence="3" id="KW-0997">Cell inner membrane</keyword>
<comment type="subcellular location">
    <subcellularLocation>
        <location evidence="1">Cell inner membrane</location>
    </subcellularLocation>
</comment>
<name>A0A7V8FQC9_9BURK</name>
<evidence type="ECO:0000256" key="2">
    <source>
        <dbReference type="ARBA" id="ARBA00022475"/>
    </source>
</evidence>
<keyword evidence="6" id="KW-0012">Acyltransferase</keyword>
<accession>A0A7V8FQC9</accession>
<dbReference type="Proteomes" id="UP000461670">
    <property type="component" value="Unassembled WGS sequence"/>
</dbReference>
<evidence type="ECO:0000313" key="8">
    <source>
        <dbReference type="Proteomes" id="UP000461670"/>
    </source>
</evidence>
<dbReference type="GO" id="GO:0005886">
    <property type="term" value="C:plasma membrane"/>
    <property type="evidence" value="ECO:0007669"/>
    <property type="project" value="UniProtKB-SubCell"/>
</dbReference>
<evidence type="ECO:0000313" key="7">
    <source>
        <dbReference type="EMBL" id="KAF1022389.1"/>
    </source>
</evidence>
<keyword evidence="4 7" id="KW-0808">Transferase</keyword>
<proteinExistence type="predicted"/>
<keyword evidence="5" id="KW-0472">Membrane</keyword>
<protein>
    <submittedName>
        <fullName evidence="7">Lipid A biosynthesis palmitoleoyltransferase</fullName>
    </submittedName>
</protein>
<dbReference type="GO" id="GO:0016746">
    <property type="term" value="F:acyltransferase activity"/>
    <property type="evidence" value="ECO:0007669"/>
    <property type="project" value="UniProtKB-KW"/>
</dbReference>
<gene>
    <name evidence="7" type="primary">lpxP_1</name>
    <name evidence="7" type="ORF">GAK30_01173</name>
</gene>
<dbReference type="CDD" id="cd07984">
    <property type="entry name" value="LPLAT_LABLAT-like"/>
    <property type="match status" value="1"/>
</dbReference>
<sequence>MNTLFAVLSRLPLFLLHGLGWLCGWITLAASPAYRRQFVANARQAGYGFWQVVGAVGHSGRLLLELPRLWRGRPVPVCWQGAELIEQAQREAAGILFLTPHMGCFEITAQAYGRRYAASHGPITVLYRPSRKQWLRDLVDNARQRPGELEAVPTTLAGVKLLIKALKKGEAVGLLPDQVPPQGMGVWQPFFGRSAYTMTLSARLAQVAGTRVLLAWGERLSWGRGFCVHVRALEDVLDGQPLDADIEVAAGQINRAMEALIRQQPGQYLWGYARYKQPRQL</sequence>
<evidence type="ECO:0000256" key="6">
    <source>
        <dbReference type="ARBA" id="ARBA00023315"/>
    </source>
</evidence>
<evidence type="ECO:0000256" key="3">
    <source>
        <dbReference type="ARBA" id="ARBA00022519"/>
    </source>
</evidence>
<comment type="caution">
    <text evidence="7">The sequence shown here is derived from an EMBL/GenBank/DDBJ whole genome shotgun (WGS) entry which is preliminary data.</text>
</comment>
<keyword evidence="2" id="KW-1003">Cell membrane</keyword>
<dbReference type="Pfam" id="PF03279">
    <property type="entry name" value="Lip_A_acyltrans"/>
    <property type="match status" value="1"/>
</dbReference>